<accession>A0ABD1LVX8</accession>
<organism evidence="1 2">
    <name type="scientific">Flemingia macrophylla</name>
    <dbReference type="NCBI Taxonomy" id="520843"/>
    <lineage>
        <taxon>Eukaryota</taxon>
        <taxon>Viridiplantae</taxon>
        <taxon>Streptophyta</taxon>
        <taxon>Embryophyta</taxon>
        <taxon>Tracheophyta</taxon>
        <taxon>Spermatophyta</taxon>
        <taxon>Magnoliopsida</taxon>
        <taxon>eudicotyledons</taxon>
        <taxon>Gunneridae</taxon>
        <taxon>Pentapetalae</taxon>
        <taxon>rosids</taxon>
        <taxon>fabids</taxon>
        <taxon>Fabales</taxon>
        <taxon>Fabaceae</taxon>
        <taxon>Papilionoideae</taxon>
        <taxon>50 kb inversion clade</taxon>
        <taxon>NPAAA clade</taxon>
        <taxon>indigoferoid/millettioid clade</taxon>
        <taxon>Phaseoleae</taxon>
        <taxon>Flemingia</taxon>
    </lineage>
</organism>
<reference evidence="1 2" key="1">
    <citation type="submission" date="2024-08" db="EMBL/GenBank/DDBJ databases">
        <title>Insights into the chromosomal genome structure of Flemingia macrophylla.</title>
        <authorList>
            <person name="Ding Y."/>
            <person name="Zhao Y."/>
            <person name="Bi W."/>
            <person name="Wu M."/>
            <person name="Zhao G."/>
            <person name="Gong Y."/>
            <person name="Li W."/>
            <person name="Zhang P."/>
        </authorList>
    </citation>
    <scope>NUCLEOTIDE SEQUENCE [LARGE SCALE GENOMIC DNA]</scope>
    <source>
        <strain evidence="1">DYQJB</strain>
        <tissue evidence="1">Leaf</tissue>
    </source>
</reference>
<gene>
    <name evidence="1" type="ORF">Fmac_020925</name>
</gene>
<dbReference type="EMBL" id="JBGMDY010000007">
    <property type="protein sequence ID" value="KAL2327498.1"/>
    <property type="molecule type" value="Genomic_DNA"/>
</dbReference>
<keyword evidence="2" id="KW-1185">Reference proteome</keyword>
<evidence type="ECO:0000313" key="2">
    <source>
        <dbReference type="Proteomes" id="UP001603857"/>
    </source>
</evidence>
<dbReference type="Proteomes" id="UP001603857">
    <property type="component" value="Unassembled WGS sequence"/>
</dbReference>
<evidence type="ECO:0000313" key="1">
    <source>
        <dbReference type="EMBL" id="KAL2327498.1"/>
    </source>
</evidence>
<protein>
    <submittedName>
        <fullName evidence="1">Uncharacterized protein</fullName>
    </submittedName>
</protein>
<dbReference type="AlphaFoldDB" id="A0ABD1LVX8"/>
<comment type="caution">
    <text evidence="1">The sequence shown here is derived from an EMBL/GenBank/DDBJ whole genome shotgun (WGS) entry which is preliminary data.</text>
</comment>
<name>A0ABD1LVX8_9FABA</name>
<proteinExistence type="predicted"/>
<sequence>MRFSLHVALHSIILKSLDPFPSSVRESPPPPSSIPFRKVTRNNSVTFSCSN</sequence>